<evidence type="ECO:0000313" key="2">
    <source>
        <dbReference type="EMBL" id="KAL1201480.1"/>
    </source>
</evidence>
<protein>
    <submittedName>
        <fullName evidence="2">Protein PHYTOCHROME KINASE SUBSTRATE 4</fullName>
    </submittedName>
</protein>
<sequence>MAQTSVTAIATKRDALDPYIKILQNRSNDIDVSFSSYLKPDNNEQQQKDHEDTELSIFEARRYFSETGNNDISQMRTLSGPRFSSVSSSKVSSFTVGHTTSSEASWNSQTGLLCNNNRHESSQGSERDGRGSNKKGSRWFFRRRTCPCSSSKSVQVQESKPRIADARTGSDRVVSNRIVHHHQTISSPDPIRLTIPSNSMTRSIDYTVNRESRAPVSNFSFPTLNETSEKTKNPVLTPVKPGMNRIEPVLHPIKPVLHPIKPVLNPTSPNGVIIIDEEATSDASSDLFEIESFSTQPAARTWAPTASDLLRNSIDETVTEYGYEPSEASVTWSVTTAEPASAVATNFSRIGLSSSPLAFNGYDKKRTGLLSCHCEKAVMVSSGQRLVQPFKNVSVQDDVTGKVLCNNGSSKLSVTSRSMLDNKSSIMI</sequence>
<organism evidence="2 3">
    <name type="scientific">Cardamine amara subsp. amara</name>
    <dbReference type="NCBI Taxonomy" id="228776"/>
    <lineage>
        <taxon>Eukaryota</taxon>
        <taxon>Viridiplantae</taxon>
        <taxon>Streptophyta</taxon>
        <taxon>Embryophyta</taxon>
        <taxon>Tracheophyta</taxon>
        <taxon>Spermatophyta</taxon>
        <taxon>Magnoliopsida</taxon>
        <taxon>eudicotyledons</taxon>
        <taxon>Gunneridae</taxon>
        <taxon>Pentapetalae</taxon>
        <taxon>rosids</taxon>
        <taxon>malvids</taxon>
        <taxon>Brassicales</taxon>
        <taxon>Brassicaceae</taxon>
        <taxon>Cardamineae</taxon>
        <taxon>Cardamine</taxon>
    </lineage>
</organism>
<accession>A0ABD1AJ32</accession>
<evidence type="ECO:0000313" key="3">
    <source>
        <dbReference type="Proteomes" id="UP001558713"/>
    </source>
</evidence>
<dbReference type="InterPro" id="IPR039615">
    <property type="entry name" value="PKS"/>
</dbReference>
<reference evidence="2 3" key="1">
    <citation type="submission" date="2024-04" db="EMBL/GenBank/DDBJ databases">
        <title>Genome assembly C_amara_ONT_v2.</title>
        <authorList>
            <person name="Yant L."/>
            <person name="Moore C."/>
            <person name="Slenker M."/>
        </authorList>
    </citation>
    <scope>NUCLEOTIDE SEQUENCE [LARGE SCALE GENOMIC DNA]</scope>
    <source>
        <tissue evidence="2">Leaf</tissue>
    </source>
</reference>
<dbReference type="EMBL" id="JBANAX010000588">
    <property type="protein sequence ID" value="KAL1201480.1"/>
    <property type="molecule type" value="Genomic_DNA"/>
</dbReference>
<comment type="caution">
    <text evidence="2">The sequence shown here is derived from an EMBL/GenBank/DDBJ whole genome shotgun (WGS) entry which is preliminary data.</text>
</comment>
<dbReference type="PANTHER" id="PTHR33781">
    <property type="entry name" value="PROTEIN PHYTOCHROME KINASE SUBSTRATE 1-RELATED"/>
    <property type="match status" value="1"/>
</dbReference>
<dbReference type="GO" id="GO:0016301">
    <property type="term" value="F:kinase activity"/>
    <property type="evidence" value="ECO:0007669"/>
    <property type="project" value="UniProtKB-KW"/>
</dbReference>
<keyword evidence="2" id="KW-0808">Transferase</keyword>
<dbReference type="Proteomes" id="UP001558713">
    <property type="component" value="Unassembled WGS sequence"/>
</dbReference>
<feature type="compositionally biased region" description="Basic and acidic residues" evidence="1">
    <location>
        <begin position="117"/>
        <end position="131"/>
    </location>
</feature>
<feature type="compositionally biased region" description="Polar residues" evidence="1">
    <location>
        <begin position="100"/>
        <end position="116"/>
    </location>
</feature>
<name>A0ABD1AJ32_CARAN</name>
<dbReference type="AlphaFoldDB" id="A0ABD1AJ32"/>
<evidence type="ECO:0000256" key="1">
    <source>
        <dbReference type="SAM" id="MobiDB-lite"/>
    </source>
</evidence>
<keyword evidence="2" id="KW-0418">Kinase</keyword>
<dbReference type="PANTHER" id="PTHR33781:SF1">
    <property type="entry name" value="PROTEIN PHYTOCHROME KINASE SUBSTRATE 4"/>
    <property type="match status" value="1"/>
</dbReference>
<keyword evidence="3" id="KW-1185">Reference proteome</keyword>
<proteinExistence type="predicted"/>
<feature type="region of interest" description="Disordered" evidence="1">
    <location>
        <begin position="100"/>
        <end position="136"/>
    </location>
</feature>
<feature type="region of interest" description="Disordered" evidence="1">
    <location>
        <begin position="219"/>
        <end position="240"/>
    </location>
</feature>
<gene>
    <name evidence="2" type="ORF">V5N11_002682</name>
</gene>